<dbReference type="OrthoDB" id="440424at2759"/>
<reference evidence="2" key="1">
    <citation type="submission" date="2022-01" db="EMBL/GenBank/DDBJ databases">
        <authorList>
            <person name="King R."/>
        </authorList>
    </citation>
    <scope>NUCLEOTIDE SEQUENCE</scope>
</reference>
<protein>
    <submittedName>
        <fullName evidence="2">Uncharacterized protein</fullName>
    </submittedName>
</protein>
<proteinExistence type="predicted"/>
<dbReference type="Proteomes" id="UP001152798">
    <property type="component" value="Chromosome 5"/>
</dbReference>
<name>A0A9P0HFR1_NEZVI</name>
<dbReference type="InterPro" id="IPR038213">
    <property type="entry name" value="IFI6/IFI27-like_sf"/>
</dbReference>
<gene>
    <name evidence="2" type="ORF">NEZAVI_LOCUS10117</name>
</gene>
<feature type="transmembrane region" description="Helical" evidence="1">
    <location>
        <begin position="106"/>
        <end position="129"/>
    </location>
</feature>
<keyword evidence="1" id="KW-0812">Transmembrane</keyword>
<keyword evidence="1" id="KW-1133">Transmembrane helix</keyword>
<evidence type="ECO:0000313" key="2">
    <source>
        <dbReference type="EMBL" id="CAH1400999.1"/>
    </source>
</evidence>
<dbReference type="EMBL" id="OV725081">
    <property type="protein sequence ID" value="CAH1400999.1"/>
    <property type="molecule type" value="Genomic_DNA"/>
</dbReference>
<dbReference type="AlphaFoldDB" id="A0A9P0HFR1"/>
<evidence type="ECO:0000313" key="3">
    <source>
        <dbReference type="Proteomes" id="UP001152798"/>
    </source>
</evidence>
<evidence type="ECO:0000256" key="1">
    <source>
        <dbReference type="SAM" id="Phobius"/>
    </source>
</evidence>
<sequence length="213" mass="23515">MFSINYFKSEKAINTTTSVENSTSDDNSTIHLSEDIFGKAFNTAINVKNKIIQIGTPVKNKIIEIGTPIKNKIIEIGTPIVDNIHNSTSSQIPFVPDHIVDSLPTWAWIVVGITLALVICCCCCCPQALGQILGFPFYCAFKIISLIFQSIFSLFRSIFACFIKLPLHCLSCLGFDKIGVRAASFASGFQSMFYKGNTPSGTYFSDFQSYSMK</sequence>
<dbReference type="Gene3D" id="6.10.110.10">
    <property type="match status" value="1"/>
</dbReference>
<keyword evidence="1" id="KW-0472">Membrane</keyword>
<feature type="transmembrane region" description="Helical" evidence="1">
    <location>
        <begin position="135"/>
        <end position="155"/>
    </location>
</feature>
<accession>A0A9P0HFR1</accession>
<organism evidence="2 3">
    <name type="scientific">Nezara viridula</name>
    <name type="common">Southern green stink bug</name>
    <name type="synonym">Cimex viridulus</name>
    <dbReference type="NCBI Taxonomy" id="85310"/>
    <lineage>
        <taxon>Eukaryota</taxon>
        <taxon>Metazoa</taxon>
        <taxon>Ecdysozoa</taxon>
        <taxon>Arthropoda</taxon>
        <taxon>Hexapoda</taxon>
        <taxon>Insecta</taxon>
        <taxon>Pterygota</taxon>
        <taxon>Neoptera</taxon>
        <taxon>Paraneoptera</taxon>
        <taxon>Hemiptera</taxon>
        <taxon>Heteroptera</taxon>
        <taxon>Panheteroptera</taxon>
        <taxon>Pentatomomorpha</taxon>
        <taxon>Pentatomoidea</taxon>
        <taxon>Pentatomidae</taxon>
        <taxon>Pentatominae</taxon>
        <taxon>Nezara</taxon>
    </lineage>
</organism>
<keyword evidence="3" id="KW-1185">Reference proteome</keyword>